<dbReference type="InterPro" id="IPR052017">
    <property type="entry name" value="TSUP"/>
</dbReference>
<protein>
    <recommendedName>
        <fullName evidence="8">Probable membrane transporter protein</fullName>
    </recommendedName>
</protein>
<comment type="caution">
    <text evidence="9">The sequence shown here is derived from an EMBL/GenBank/DDBJ whole genome shotgun (WGS) entry which is preliminary data.</text>
</comment>
<comment type="subcellular location">
    <subcellularLocation>
        <location evidence="1 8">Cell membrane</location>
        <topology evidence="1 8">Multi-pass membrane protein</topology>
    </subcellularLocation>
</comment>
<evidence type="ECO:0000256" key="3">
    <source>
        <dbReference type="ARBA" id="ARBA00022448"/>
    </source>
</evidence>
<dbReference type="Proteomes" id="UP000182062">
    <property type="component" value="Unassembled WGS sequence"/>
</dbReference>
<dbReference type="RefSeq" id="WP_071617504.1">
    <property type="nucleotide sequence ID" value="NZ_MINN01000074.1"/>
</dbReference>
<keyword evidence="10" id="KW-1185">Reference proteome</keyword>
<evidence type="ECO:0000256" key="6">
    <source>
        <dbReference type="ARBA" id="ARBA00022989"/>
    </source>
</evidence>
<feature type="transmembrane region" description="Helical" evidence="8">
    <location>
        <begin position="217"/>
        <end position="236"/>
    </location>
</feature>
<reference evidence="9 10" key="1">
    <citation type="submission" date="2016-09" db="EMBL/GenBank/DDBJ databases">
        <title>Bacillus aquimaris SAMM genome sequence reveals colonization and biosurfactant production capacities.</title>
        <authorList>
            <person name="Waghmode S.R."/>
            <person name="Suryavanshi M.V."/>
        </authorList>
    </citation>
    <scope>NUCLEOTIDE SEQUENCE [LARGE SCALE GENOMIC DNA]</scope>
    <source>
        <strain evidence="9 10">SAMM</strain>
    </source>
</reference>
<keyword evidence="3" id="KW-0813">Transport</keyword>
<comment type="similarity">
    <text evidence="2 8">Belongs to the 4-toluene sulfonate uptake permease (TSUP) (TC 2.A.102) family.</text>
</comment>
<feature type="transmembrane region" description="Helical" evidence="8">
    <location>
        <begin position="73"/>
        <end position="91"/>
    </location>
</feature>
<accession>A0A1J6W5C8</accession>
<evidence type="ECO:0000256" key="8">
    <source>
        <dbReference type="RuleBase" id="RU363041"/>
    </source>
</evidence>
<organism evidence="9 10">
    <name type="scientific">Rossellomorea aquimaris</name>
    <dbReference type="NCBI Taxonomy" id="189382"/>
    <lineage>
        <taxon>Bacteria</taxon>
        <taxon>Bacillati</taxon>
        <taxon>Bacillota</taxon>
        <taxon>Bacilli</taxon>
        <taxon>Bacillales</taxon>
        <taxon>Bacillaceae</taxon>
        <taxon>Rossellomorea</taxon>
    </lineage>
</organism>
<evidence type="ECO:0000256" key="5">
    <source>
        <dbReference type="ARBA" id="ARBA00022692"/>
    </source>
</evidence>
<keyword evidence="7 8" id="KW-0472">Membrane</keyword>
<dbReference type="AlphaFoldDB" id="A0A1J6W5C8"/>
<evidence type="ECO:0000313" key="9">
    <source>
        <dbReference type="EMBL" id="OIU71836.1"/>
    </source>
</evidence>
<keyword evidence="4 8" id="KW-1003">Cell membrane</keyword>
<evidence type="ECO:0000313" key="10">
    <source>
        <dbReference type="Proteomes" id="UP000182062"/>
    </source>
</evidence>
<name>A0A1J6W5C8_9BACI</name>
<keyword evidence="6 8" id="KW-1133">Transmembrane helix</keyword>
<feature type="transmembrane region" description="Helical" evidence="8">
    <location>
        <begin position="194"/>
        <end position="211"/>
    </location>
</feature>
<dbReference type="EMBL" id="MINN01000074">
    <property type="protein sequence ID" value="OIU71836.1"/>
    <property type="molecule type" value="Genomic_DNA"/>
</dbReference>
<feature type="transmembrane region" description="Helical" evidence="8">
    <location>
        <begin position="43"/>
        <end position="61"/>
    </location>
</feature>
<evidence type="ECO:0000256" key="4">
    <source>
        <dbReference type="ARBA" id="ARBA00022475"/>
    </source>
</evidence>
<evidence type="ECO:0000256" key="7">
    <source>
        <dbReference type="ARBA" id="ARBA00023136"/>
    </source>
</evidence>
<gene>
    <name evidence="9" type="ORF">BHE18_04055</name>
</gene>
<evidence type="ECO:0000256" key="1">
    <source>
        <dbReference type="ARBA" id="ARBA00004651"/>
    </source>
</evidence>
<sequence>MTGVFIFILIIFIASTLQTSTGFGFSIMATPFLLLLFQPAEAIQINLILSLLISIALIWKIRESINYELMRKLIAGSLAGVPAGLLIFKSIDDLTTFNIVVSIILLVLTLLLILRFRINRTPLRDYLIGGISGILTTSIGMPGPPLLLYFTGTDTKKEVLRSTTLAFYLFIYLISLITQLIFTGTDSVIWKSSLYAIPVVFLGLLAGQYLFNWVNQRIFTIFTYFLLTFTGLYLLINSIFFR</sequence>
<dbReference type="InterPro" id="IPR002781">
    <property type="entry name" value="TM_pro_TauE-like"/>
</dbReference>
<feature type="transmembrane region" description="Helical" evidence="8">
    <location>
        <begin position="165"/>
        <end position="182"/>
    </location>
</feature>
<proteinExistence type="inferred from homology"/>
<dbReference type="GO" id="GO:0005886">
    <property type="term" value="C:plasma membrane"/>
    <property type="evidence" value="ECO:0007669"/>
    <property type="project" value="UniProtKB-SubCell"/>
</dbReference>
<keyword evidence="5 8" id="KW-0812">Transmembrane</keyword>
<dbReference type="PANTHER" id="PTHR30269">
    <property type="entry name" value="TRANSMEMBRANE PROTEIN YFCA"/>
    <property type="match status" value="1"/>
</dbReference>
<dbReference type="PANTHER" id="PTHR30269:SF37">
    <property type="entry name" value="MEMBRANE TRANSPORTER PROTEIN"/>
    <property type="match status" value="1"/>
</dbReference>
<feature type="transmembrane region" description="Helical" evidence="8">
    <location>
        <begin position="97"/>
        <end position="114"/>
    </location>
</feature>
<dbReference type="Pfam" id="PF01925">
    <property type="entry name" value="TauE"/>
    <property type="match status" value="1"/>
</dbReference>
<feature type="transmembrane region" description="Helical" evidence="8">
    <location>
        <begin position="126"/>
        <end position="145"/>
    </location>
</feature>
<dbReference type="OrthoDB" id="7843147at2"/>
<evidence type="ECO:0000256" key="2">
    <source>
        <dbReference type="ARBA" id="ARBA00009142"/>
    </source>
</evidence>